<organism evidence="2 3">
    <name type="scientific">Dysgonomonas mossii DSM 22836</name>
    <dbReference type="NCBI Taxonomy" id="742767"/>
    <lineage>
        <taxon>Bacteria</taxon>
        <taxon>Pseudomonadati</taxon>
        <taxon>Bacteroidota</taxon>
        <taxon>Bacteroidia</taxon>
        <taxon>Bacteroidales</taxon>
        <taxon>Dysgonomonadaceae</taxon>
        <taxon>Dysgonomonas</taxon>
    </lineage>
</organism>
<reference evidence="2 3" key="1">
    <citation type="submission" date="2011-04" db="EMBL/GenBank/DDBJ databases">
        <title>The Genome Sequence of Dysgonomonas mossii DSM 22836.</title>
        <authorList>
            <consortium name="The Broad Institute Genome Sequencing Platform"/>
            <person name="Earl A."/>
            <person name="Ward D."/>
            <person name="Feldgarden M."/>
            <person name="Gevers D."/>
            <person name="Pudlo N."/>
            <person name="Martens E."/>
            <person name="Allen-Vercoe E."/>
            <person name="Young S.K."/>
            <person name="Zeng Q."/>
            <person name="Gargeya S."/>
            <person name="Fitzgerald M."/>
            <person name="Haas B."/>
            <person name="Abouelleil A."/>
            <person name="Alvarado L."/>
            <person name="Arachchi H.M."/>
            <person name="Berlin A."/>
            <person name="Brown A."/>
            <person name="Chapman S.B."/>
            <person name="Chen Z."/>
            <person name="Dunbar C."/>
            <person name="Freedman E."/>
            <person name="Gearin G."/>
            <person name="Gellesch M."/>
            <person name="Goldberg J."/>
            <person name="Griggs A."/>
            <person name="Gujja S."/>
            <person name="Heiman D."/>
            <person name="Howarth C."/>
            <person name="Larson L."/>
            <person name="Lui A."/>
            <person name="MacDonald P.J.P."/>
            <person name="Mehta T."/>
            <person name="Montmayeur A."/>
            <person name="Murphy C."/>
            <person name="Neiman D."/>
            <person name="Pearson M."/>
            <person name="Priest M."/>
            <person name="Roberts A."/>
            <person name="Saif S."/>
            <person name="Shea T."/>
            <person name="Shenoy N."/>
            <person name="Sisk P."/>
            <person name="Stolte C."/>
            <person name="Sykes S."/>
            <person name="Yandava C."/>
            <person name="Wortman J."/>
            <person name="Nusbaum C."/>
            <person name="Birren B."/>
        </authorList>
    </citation>
    <scope>NUCLEOTIDE SEQUENCE [LARGE SCALE GENOMIC DNA]</scope>
    <source>
        <strain evidence="2 3">DSM 22836</strain>
    </source>
</reference>
<evidence type="ECO:0000256" key="1">
    <source>
        <dbReference type="SAM" id="Phobius"/>
    </source>
</evidence>
<gene>
    <name evidence="2" type="ORF">HMPREF9456_00736</name>
</gene>
<accession>F8WY45</accession>
<evidence type="ECO:0000313" key="3">
    <source>
        <dbReference type="Proteomes" id="UP000006420"/>
    </source>
</evidence>
<protein>
    <recommendedName>
        <fullName evidence="4">Conjugal transfer protein TraD</fullName>
    </recommendedName>
</protein>
<keyword evidence="1" id="KW-1133">Transmembrane helix</keyword>
<evidence type="ECO:0000313" key="2">
    <source>
        <dbReference type="EMBL" id="EGK04409.1"/>
    </source>
</evidence>
<evidence type="ECO:0008006" key="4">
    <source>
        <dbReference type="Google" id="ProtNLM"/>
    </source>
</evidence>
<dbReference type="Proteomes" id="UP000006420">
    <property type="component" value="Unassembled WGS sequence"/>
</dbReference>
<feature type="transmembrane region" description="Helical" evidence="1">
    <location>
        <begin position="6"/>
        <end position="27"/>
    </location>
</feature>
<keyword evidence="3" id="KW-1185">Reference proteome</keyword>
<proteinExistence type="predicted"/>
<comment type="caution">
    <text evidence="2">The sequence shown here is derived from an EMBL/GenBank/DDBJ whole genome shotgun (WGS) entry which is preliminary data.</text>
</comment>
<dbReference type="AlphaFoldDB" id="F8WY45"/>
<dbReference type="EMBL" id="ADLW01000003">
    <property type="protein sequence ID" value="EGK04409.1"/>
    <property type="molecule type" value="Genomic_DNA"/>
</dbReference>
<keyword evidence="1" id="KW-0472">Membrane</keyword>
<sequence>MLPLIITISATLLLLWILLYPTIMRLYHIFHLGKKQMEKEKTKASDKPITSGKEASIVGKSTFTLSQPVPTTTTPVAKEPVIETDAHTFATESDPAPMDIDYSFDREPDNEDNLNEDEEAIELKEIFGKDVCYASGVEIDELQKIKHVIESSKVTQGERQEAGRILYENKETEIVEQLSSGKTANIISGLIDLHITLHQQEHGKPKEIKESEELESFDVNKFLNPK</sequence>
<keyword evidence="1" id="KW-0812">Transmembrane</keyword>
<name>F8WY45_9BACT</name>
<dbReference type="HOGENOM" id="CLU_1223163_0_0_10"/>
<dbReference type="STRING" id="742767.HMPREF9456_00736"/>